<name>A0A6J7IEL9_9ZZZZ</name>
<sequence>MMVLMRGPSTRTRLAALALTGVLIGALPASAALARSPLSRPTWLSRVTVTEYFPAPEAWFIGKAVTTPGLERKSRVDWLYSARGVAMEGDGIGLDGKEYHIATVGTSSWITARGRKARFGVGGAFAPFWRTEGFWRNTAGAVTFPLLEGGWFNGRGRRFVKPEGITFAEGPSRPLRFYRSVAVDRRLIPLGSLVYVPAYKPMNKDGWFRADDTGSAIIGRHLDVYRRPPVSSSDTGRYLRDNRIFVVPAEDVAEYVKAARSARSGIPPIPAWLVRAPR</sequence>
<dbReference type="AlphaFoldDB" id="A0A6J7IEL9"/>
<dbReference type="Gene3D" id="2.40.40.10">
    <property type="entry name" value="RlpA-like domain"/>
    <property type="match status" value="1"/>
</dbReference>
<evidence type="ECO:0000313" key="2">
    <source>
        <dbReference type="EMBL" id="CAB4928824.1"/>
    </source>
</evidence>
<proteinExistence type="predicted"/>
<dbReference type="CDD" id="cd14486">
    <property type="entry name" value="3D_domain"/>
    <property type="match status" value="1"/>
</dbReference>
<protein>
    <submittedName>
        <fullName evidence="2">Unannotated protein</fullName>
    </submittedName>
</protein>
<dbReference type="InterPro" id="IPR010611">
    <property type="entry name" value="3D_dom"/>
</dbReference>
<accession>A0A6J7IEL9</accession>
<dbReference type="GO" id="GO:0019867">
    <property type="term" value="C:outer membrane"/>
    <property type="evidence" value="ECO:0007669"/>
    <property type="project" value="InterPro"/>
</dbReference>
<gene>
    <name evidence="2" type="ORF">UFOPK3674_01027</name>
</gene>
<dbReference type="EMBL" id="CAFBMX010000004">
    <property type="protein sequence ID" value="CAB4928824.1"/>
    <property type="molecule type" value="Genomic_DNA"/>
</dbReference>
<feature type="domain" description="3D" evidence="1">
    <location>
        <begin position="179"/>
        <end position="238"/>
    </location>
</feature>
<dbReference type="InterPro" id="IPR036908">
    <property type="entry name" value="RlpA-like_sf"/>
</dbReference>
<dbReference type="GO" id="GO:0009254">
    <property type="term" value="P:peptidoglycan turnover"/>
    <property type="evidence" value="ECO:0007669"/>
    <property type="project" value="InterPro"/>
</dbReference>
<evidence type="ECO:0000259" key="1">
    <source>
        <dbReference type="Pfam" id="PF06725"/>
    </source>
</evidence>
<organism evidence="2">
    <name type="scientific">freshwater metagenome</name>
    <dbReference type="NCBI Taxonomy" id="449393"/>
    <lineage>
        <taxon>unclassified sequences</taxon>
        <taxon>metagenomes</taxon>
        <taxon>ecological metagenomes</taxon>
    </lineage>
</organism>
<dbReference type="Pfam" id="PF06725">
    <property type="entry name" value="3D"/>
    <property type="match status" value="1"/>
</dbReference>
<dbReference type="GO" id="GO:0004553">
    <property type="term" value="F:hydrolase activity, hydrolyzing O-glycosyl compounds"/>
    <property type="evidence" value="ECO:0007669"/>
    <property type="project" value="InterPro"/>
</dbReference>
<reference evidence="2" key="1">
    <citation type="submission" date="2020-05" db="EMBL/GenBank/DDBJ databases">
        <authorList>
            <person name="Chiriac C."/>
            <person name="Salcher M."/>
            <person name="Ghai R."/>
            <person name="Kavagutti S V."/>
        </authorList>
    </citation>
    <scope>NUCLEOTIDE SEQUENCE</scope>
</reference>
<dbReference type="SUPFAM" id="SSF50685">
    <property type="entry name" value="Barwin-like endoglucanases"/>
    <property type="match status" value="1"/>
</dbReference>